<dbReference type="PANTHER" id="PTHR35848:SF6">
    <property type="entry name" value="CUPIN TYPE-2 DOMAIN-CONTAINING PROTEIN"/>
    <property type="match status" value="1"/>
</dbReference>
<dbReference type="InterPro" id="IPR014710">
    <property type="entry name" value="RmlC-like_jellyroll"/>
</dbReference>
<keyword evidence="4" id="KW-1185">Reference proteome</keyword>
<reference evidence="3" key="1">
    <citation type="submission" date="2021-02" db="EMBL/GenBank/DDBJ databases">
        <authorList>
            <person name="Nowell W R."/>
        </authorList>
    </citation>
    <scope>NUCLEOTIDE SEQUENCE</scope>
</reference>
<proteinExistence type="predicted"/>
<accession>A0A815A3V5</accession>
<dbReference type="GO" id="GO:0046872">
    <property type="term" value="F:metal ion binding"/>
    <property type="evidence" value="ECO:0007669"/>
    <property type="project" value="UniProtKB-KW"/>
</dbReference>
<evidence type="ECO:0000313" key="4">
    <source>
        <dbReference type="Proteomes" id="UP000663828"/>
    </source>
</evidence>
<dbReference type="EMBL" id="CAJNOR010002128">
    <property type="protein sequence ID" value="CAF1251473.1"/>
    <property type="molecule type" value="Genomic_DNA"/>
</dbReference>
<dbReference type="SUPFAM" id="SSF51182">
    <property type="entry name" value="RmlC-like cupins"/>
    <property type="match status" value="1"/>
</dbReference>
<organism evidence="3 4">
    <name type="scientific">Adineta ricciae</name>
    <name type="common">Rotifer</name>
    <dbReference type="NCBI Taxonomy" id="249248"/>
    <lineage>
        <taxon>Eukaryota</taxon>
        <taxon>Metazoa</taxon>
        <taxon>Spiralia</taxon>
        <taxon>Gnathifera</taxon>
        <taxon>Rotifera</taxon>
        <taxon>Eurotatoria</taxon>
        <taxon>Bdelloidea</taxon>
        <taxon>Adinetida</taxon>
        <taxon>Adinetidae</taxon>
        <taxon>Adineta</taxon>
    </lineage>
</organism>
<sequence length="123" mass="14027">RLNACRRTALSTKYPVDENYSTKICRPSACRRKSFRPTTYLPPVRGYRNDAEEVYYFLSGNGIVSVNGVEKHVGPGTTVWIPAHAERFYHNTGTESLKFLYVFARDKYSDVHYTFAGESESTS</sequence>
<gene>
    <name evidence="3" type="ORF">XAT740_LOCUS26280</name>
</gene>
<keyword evidence="1" id="KW-0479">Metal-binding</keyword>
<dbReference type="AlphaFoldDB" id="A0A815A3V5"/>
<dbReference type="PANTHER" id="PTHR35848">
    <property type="entry name" value="OXALATE-BINDING PROTEIN"/>
    <property type="match status" value="1"/>
</dbReference>
<dbReference type="Pfam" id="PF07883">
    <property type="entry name" value="Cupin_2"/>
    <property type="match status" value="1"/>
</dbReference>
<evidence type="ECO:0000259" key="2">
    <source>
        <dbReference type="Pfam" id="PF07883"/>
    </source>
</evidence>
<dbReference type="InterPro" id="IPR051610">
    <property type="entry name" value="GPI/OXD"/>
</dbReference>
<dbReference type="InterPro" id="IPR011051">
    <property type="entry name" value="RmlC_Cupin_sf"/>
</dbReference>
<feature type="domain" description="Cupin type-2" evidence="2">
    <location>
        <begin position="49"/>
        <end position="103"/>
    </location>
</feature>
<dbReference type="Proteomes" id="UP000663828">
    <property type="component" value="Unassembled WGS sequence"/>
</dbReference>
<comment type="caution">
    <text evidence="3">The sequence shown here is derived from an EMBL/GenBank/DDBJ whole genome shotgun (WGS) entry which is preliminary data.</text>
</comment>
<feature type="non-terminal residue" evidence="3">
    <location>
        <position position="123"/>
    </location>
</feature>
<evidence type="ECO:0000256" key="1">
    <source>
        <dbReference type="ARBA" id="ARBA00022723"/>
    </source>
</evidence>
<protein>
    <recommendedName>
        <fullName evidence="2">Cupin type-2 domain-containing protein</fullName>
    </recommendedName>
</protein>
<evidence type="ECO:0000313" key="3">
    <source>
        <dbReference type="EMBL" id="CAF1251473.1"/>
    </source>
</evidence>
<dbReference type="InterPro" id="IPR013096">
    <property type="entry name" value="Cupin_2"/>
</dbReference>
<dbReference type="Gene3D" id="2.60.120.10">
    <property type="entry name" value="Jelly Rolls"/>
    <property type="match status" value="1"/>
</dbReference>
<name>A0A815A3V5_ADIRI</name>